<accession>A0A9W8AHW7</accession>
<dbReference type="InterPro" id="IPR002110">
    <property type="entry name" value="Ankyrin_rpt"/>
</dbReference>
<dbReference type="PANTHER" id="PTHR24173:SF74">
    <property type="entry name" value="ANKYRIN REPEAT DOMAIN-CONTAINING PROTEIN 16"/>
    <property type="match status" value="1"/>
</dbReference>
<dbReference type="Proteomes" id="UP001150569">
    <property type="component" value="Unassembled WGS sequence"/>
</dbReference>
<feature type="compositionally biased region" description="Polar residues" evidence="4">
    <location>
        <begin position="1141"/>
        <end position="1153"/>
    </location>
</feature>
<dbReference type="AlphaFoldDB" id="A0A9W8AHW7"/>
<dbReference type="SMART" id="SM00248">
    <property type="entry name" value="ANK"/>
    <property type="match status" value="2"/>
</dbReference>
<feature type="compositionally biased region" description="Low complexity" evidence="4">
    <location>
        <begin position="403"/>
        <end position="413"/>
    </location>
</feature>
<evidence type="ECO:0000256" key="4">
    <source>
        <dbReference type="SAM" id="MobiDB-lite"/>
    </source>
</evidence>
<dbReference type="InterPro" id="IPR036770">
    <property type="entry name" value="Ankyrin_rpt-contain_sf"/>
</dbReference>
<comment type="caution">
    <text evidence="5">The sequence shown here is derived from an EMBL/GenBank/DDBJ whole genome shotgun (WGS) entry which is preliminary data.</text>
</comment>
<keyword evidence="6" id="KW-1185">Reference proteome</keyword>
<feature type="repeat" description="ANK" evidence="3">
    <location>
        <begin position="923"/>
        <end position="955"/>
    </location>
</feature>
<dbReference type="Gene3D" id="1.25.40.20">
    <property type="entry name" value="Ankyrin repeat-containing domain"/>
    <property type="match status" value="1"/>
</dbReference>
<keyword evidence="1" id="KW-0677">Repeat</keyword>
<feature type="compositionally biased region" description="Polar residues" evidence="4">
    <location>
        <begin position="1"/>
        <end position="15"/>
    </location>
</feature>
<evidence type="ECO:0000256" key="1">
    <source>
        <dbReference type="ARBA" id="ARBA00022737"/>
    </source>
</evidence>
<evidence type="ECO:0000256" key="2">
    <source>
        <dbReference type="ARBA" id="ARBA00023043"/>
    </source>
</evidence>
<dbReference type="PROSITE" id="PS50088">
    <property type="entry name" value="ANK_REPEAT"/>
    <property type="match status" value="2"/>
</dbReference>
<dbReference type="SUPFAM" id="SSF48403">
    <property type="entry name" value="Ankyrin repeat"/>
    <property type="match status" value="1"/>
</dbReference>
<feature type="region of interest" description="Disordered" evidence="4">
    <location>
        <begin position="737"/>
        <end position="765"/>
    </location>
</feature>
<evidence type="ECO:0000313" key="5">
    <source>
        <dbReference type="EMBL" id="KAJ1928285.1"/>
    </source>
</evidence>
<feature type="compositionally biased region" description="Pro residues" evidence="4">
    <location>
        <begin position="97"/>
        <end position="110"/>
    </location>
</feature>
<feature type="repeat" description="ANK" evidence="3">
    <location>
        <begin position="956"/>
        <end position="988"/>
    </location>
</feature>
<feature type="region of interest" description="Disordered" evidence="4">
    <location>
        <begin position="1056"/>
        <end position="1076"/>
    </location>
</feature>
<feature type="region of interest" description="Disordered" evidence="4">
    <location>
        <begin position="191"/>
        <end position="273"/>
    </location>
</feature>
<feature type="compositionally biased region" description="Low complexity" evidence="4">
    <location>
        <begin position="328"/>
        <end position="347"/>
    </location>
</feature>
<dbReference type="PANTHER" id="PTHR24173">
    <property type="entry name" value="ANKYRIN REPEAT CONTAINING"/>
    <property type="match status" value="1"/>
</dbReference>
<proteinExistence type="predicted"/>
<protein>
    <submittedName>
        <fullName evidence="5">Uncharacterized protein</fullName>
    </submittedName>
</protein>
<evidence type="ECO:0000313" key="6">
    <source>
        <dbReference type="Proteomes" id="UP001150569"/>
    </source>
</evidence>
<feature type="region of interest" description="Disordered" evidence="4">
    <location>
        <begin position="89"/>
        <end position="111"/>
    </location>
</feature>
<dbReference type="Pfam" id="PF12796">
    <property type="entry name" value="Ank_2"/>
    <property type="match status" value="1"/>
</dbReference>
<feature type="region of interest" description="Disordered" evidence="4">
    <location>
        <begin position="1138"/>
        <end position="1177"/>
    </location>
</feature>
<gene>
    <name evidence="5" type="ORF">IWQ60_002195</name>
</gene>
<organism evidence="5 6">
    <name type="scientific">Tieghemiomyces parasiticus</name>
    <dbReference type="NCBI Taxonomy" id="78921"/>
    <lineage>
        <taxon>Eukaryota</taxon>
        <taxon>Fungi</taxon>
        <taxon>Fungi incertae sedis</taxon>
        <taxon>Zoopagomycota</taxon>
        <taxon>Kickxellomycotina</taxon>
        <taxon>Dimargaritomycetes</taxon>
        <taxon>Dimargaritales</taxon>
        <taxon>Dimargaritaceae</taxon>
        <taxon>Tieghemiomyces</taxon>
    </lineage>
</organism>
<keyword evidence="2 3" id="KW-0040">ANK repeat</keyword>
<name>A0A9W8AHW7_9FUNG</name>
<feature type="region of interest" description="Disordered" evidence="4">
    <location>
        <begin position="303"/>
        <end position="419"/>
    </location>
</feature>
<feature type="region of interest" description="Disordered" evidence="4">
    <location>
        <begin position="1"/>
        <end position="40"/>
    </location>
</feature>
<dbReference type="OrthoDB" id="194358at2759"/>
<dbReference type="PROSITE" id="PS50297">
    <property type="entry name" value="ANK_REP_REGION"/>
    <property type="match status" value="1"/>
</dbReference>
<reference evidence="5" key="1">
    <citation type="submission" date="2022-07" db="EMBL/GenBank/DDBJ databases">
        <title>Phylogenomic reconstructions and comparative analyses of Kickxellomycotina fungi.</title>
        <authorList>
            <person name="Reynolds N.K."/>
            <person name="Stajich J.E."/>
            <person name="Barry K."/>
            <person name="Grigoriev I.V."/>
            <person name="Crous P."/>
            <person name="Smith M.E."/>
        </authorList>
    </citation>
    <scope>NUCLEOTIDE SEQUENCE</scope>
    <source>
        <strain evidence="5">RSA 861</strain>
    </source>
</reference>
<sequence>MSSETTSGPGQNRSLPATGGRHGLGIGRRKAPVVPNPNQVTPLTMMTKQLVQTPKGSSAGAYRCLSPTVVPFPSLSTADEAKLMDALTQPAAETSPIPSPTSEPAPPPSTPVVVPTAGLAPRRCRAMSLPVPPPPPVDLVPATSENVSPPTLGPPVSAPTRTLRRRSVLQGPLPNISTILGPKAVGQTAQVPSIKPDSAPPRCPLAATTPTVSHSPPPPAEPLNLNPPALMRSFSAAPAPDTPTRSPLFKRPSTLSRFKRRSSVGTPLREPTVAPLDYAPHQYYSFADFVARDTRPAAQRETLRQLDQKITPQPPPRPRSGTIDSRKASLATRSRSSSRASPFANSSPFGSLGRRSWSAAHDPLGAIEEHTPGGPSTSPLRTREYASGDSPARSAPTEPPKLPLAELPAAGTTRARRGARKPIPFANALGAYRRGTTRAKGSLLMTLHALRLAVHDCLPGLALKIIERDLPDTRAARTEHPTLLKLIFLRALANRLESVALALYRRGYPQDVNDTVAVPTRLPFPRPAGRAPGDGNGFRALMDRARRSSSFSTPPSASRSPGRRHRLLPTIFLLAVAFKMGALVQVMIPQASIDRTWLGLTPLLLACASRKLPSSPGTFAGVAPSLPSTGGSSPSLPADQRPLLILSELLERHPDATVSLSTSHYRHLCRVARASGCPPRLTEAADPPVGALLNPAIESTDDSASVTSHATVGGCPVRGLCRATSATSLASDVSVSTSHTTISDDPAPLTHPIPPTDSPVDTASLGTRSRSTFRASGSTCSSSSSSATVCMESFHRQRILSRSSVTDITLAGTLPAAQAKASRLARGATTHRLFDARALSPTDGPTPAGPLRITALDVAVVPLLHGASANPTSDAEFVHALLEGTGPALVRASRQCLVLQQDLDLTLALVHHDAPLALQNDRFGNLPLHLAARAGLLDLVLVYLWLGLSPNAPGQNGWTPLHEAMSWGHHSVALQLLAHGARLDQANRDGLTPVQLALLFGHSLADVESMVDIGNISKATVAAAHHVLEYAAGVLGLPSPLLRPLPPKLPVLVERQPDQAGSPSAPSKQRAAQLGLAVARHPARVASVPMTNRWSISEFGSPHSPLADWYALASRGNLSGVARSPLFSLEEFLETEAGSAGSVTPKTGGSNPAEQPLAPTPSSPSRHSADASWGHPSSSLTTALPFSTARMEPMTKQLAVLARRASTHPPATMPTVPVSATDAESTLKKFKRWSSSELKRSVLSLL</sequence>
<dbReference type="EMBL" id="JANBPT010000080">
    <property type="protein sequence ID" value="KAJ1928285.1"/>
    <property type="molecule type" value="Genomic_DNA"/>
</dbReference>
<evidence type="ECO:0000256" key="3">
    <source>
        <dbReference type="PROSITE-ProRule" id="PRU00023"/>
    </source>
</evidence>